<evidence type="ECO:0000256" key="3">
    <source>
        <dbReference type="SAM" id="SignalP"/>
    </source>
</evidence>
<evidence type="ECO:0000256" key="1">
    <source>
        <dbReference type="SAM" id="MobiDB-lite"/>
    </source>
</evidence>
<proteinExistence type="predicted"/>
<dbReference type="EMBL" id="HBEP01010782">
    <property type="protein sequence ID" value="CAD8479295.1"/>
    <property type="molecule type" value="Transcribed_RNA"/>
</dbReference>
<gene>
    <name evidence="5" type="ORF">PANT1444_LOCUS6066</name>
</gene>
<dbReference type="InterPro" id="IPR001202">
    <property type="entry name" value="WW_dom"/>
</dbReference>
<dbReference type="Gene3D" id="2.20.70.10">
    <property type="match status" value="1"/>
</dbReference>
<feature type="chain" id="PRO_5031126668" description="WW domain-containing protein" evidence="3">
    <location>
        <begin position="20"/>
        <end position="150"/>
    </location>
</feature>
<feature type="compositionally biased region" description="Basic and acidic residues" evidence="1">
    <location>
        <begin position="110"/>
        <end position="119"/>
    </location>
</feature>
<evidence type="ECO:0000259" key="4">
    <source>
        <dbReference type="PROSITE" id="PS50020"/>
    </source>
</evidence>
<feature type="signal peptide" evidence="3">
    <location>
        <begin position="1"/>
        <end position="19"/>
    </location>
</feature>
<reference evidence="5" key="1">
    <citation type="submission" date="2021-01" db="EMBL/GenBank/DDBJ databases">
        <authorList>
            <person name="Corre E."/>
            <person name="Pelletier E."/>
            <person name="Niang G."/>
            <person name="Scheremetjew M."/>
            <person name="Finn R."/>
            <person name="Kale V."/>
            <person name="Holt S."/>
            <person name="Cochrane G."/>
            <person name="Meng A."/>
            <person name="Brown T."/>
            <person name="Cohen L."/>
        </authorList>
    </citation>
    <scope>NUCLEOTIDE SEQUENCE</scope>
    <source>
        <strain evidence="5">CCMP1374</strain>
    </source>
</reference>
<protein>
    <recommendedName>
        <fullName evidence="4">WW domain-containing protein</fullName>
    </recommendedName>
</protein>
<accession>A0A7S0HCT2</accession>
<dbReference type="PROSITE" id="PS50020">
    <property type="entry name" value="WW_DOMAIN_2"/>
    <property type="match status" value="1"/>
</dbReference>
<feature type="region of interest" description="Disordered" evidence="1">
    <location>
        <begin position="110"/>
        <end position="150"/>
    </location>
</feature>
<keyword evidence="2" id="KW-1133">Transmembrane helix</keyword>
<dbReference type="SUPFAM" id="SSF51045">
    <property type="entry name" value="WW domain"/>
    <property type="match status" value="1"/>
</dbReference>
<dbReference type="AlphaFoldDB" id="A0A7S0HCT2"/>
<evidence type="ECO:0000256" key="2">
    <source>
        <dbReference type="SAM" id="Phobius"/>
    </source>
</evidence>
<evidence type="ECO:0000313" key="5">
    <source>
        <dbReference type="EMBL" id="CAD8479295.1"/>
    </source>
</evidence>
<feature type="transmembrane region" description="Helical" evidence="2">
    <location>
        <begin position="78"/>
        <end position="100"/>
    </location>
</feature>
<keyword evidence="3" id="KW-0732">Signal</keyword>
<keyword evidence="2" id="KW-0472">Membrane</keyword>
<organism evidence="5">
    <name type="scientific">Phaeocystis antarctica</name>
    <dbReference type="NCBI Taxonomy" id="33657"/>
    <lineage>
        <taxon>Eukaryota</taxon>
        <taxon>Haptista</taxon>
        <taxon>Haptophyta</taxon>
        <taxon>Prymnesiophyceae</taxon>
        <taxon>Phaeocystales</taxon>
        <taxon>Phaeocystaceae</taxon>
        <taxon>Phaeocystis</taxon>
    </lineage>
</organism>
<name>A0A7S0HCT2_9EUKA</name>
<dbReference type="InterPro" id="IPR036020">
    <property type="entry name" value="WW_dom_sf"/>
</dbReference>
<feature type="domain" description="WW" evidence="4">
    <location>
        <begin position="24"/>
        <end position="52"/>
    </location>
</feature>
<sequence length="150" mass="16374">MRALLPLVLVCALIAPTAADDVEWVQFYDKASNKMAYYHSVTRESAWEAPEGAKIREMTPEGTASAQKTGKPDQRGTMFFILMLPIVLVLGGLGLLFHMASKDGLMEALKEQAKKQRDRGQKRRGSKAGSSFKAKTKLSQDGKGGRSANS</sequence>
<keyword evidence="2" id="KW-0812">Transmembrane</keyword>